<dbReference type="InterPro" id="IPR007237">
    <property type="entry name" value="CD20-like"/>
</dbReference>
<evidence type="ECO:0000256" key="1">
    <source>
        <dbReference type="ARBA" id="ARBA00004141"/>
    </source>
</evidence>
<proteinExistence type="predicted"/>
<keyword evidence="8" id="KW-0175">Coiled coil</keyword>
<organism evidence="11 12">
    <name type="scientific">Patiria miniata</name>
    <name type="common">Bat star</name>
    <name type="synonym">Asterina miniata</name>
    <dbReference type="NCBI Taxonomy" id="46514"/>
    <lineage>
        <taxon>Eukaryota</taxon>
        <taxon>Metazoa</taxon>
        <taxon>Echinodermata</taxon>
        <taxon>Eleutherozoa</taxon>
        <taxon>Asterozoa</taxon>
        <taxon>Asteroidea</taxon>
        <taxon>Valvatacea</taxon>
        <taxon>Valvatida</taxon>
        <taxon>Asterinidae</taxon>
        <taxon>Patiria</taxon>
    </lineage>
</organism>
<keyword evidence="6 10" id="KW-0472">Membrane</keyword>
<dbReference type="EnsemblMetazoa" id="XM_038201661.1">
    <property type="protein sequence ID" value="XP_038057589.1"/>
    <property type="gene ID" value="LOC119729137"/>
</dbReference>
<dbReference type="PANTHER" id="PTHR28681">
    <property type="entry name" value="TRANSMEMBRANE PROTEIN 196"/>
    <property type="match status" value="1"/>
</dbReference>
<protein>
    <recommendedName>
        <fullName evidence="7">Transmembrane protein 196</fullName>
    </recommendedName>
</protein>
<evidence type="ECO:0000256" key="5">
    <source>
        <dbReference type="ARBA" id="ARBA00022989"/>
    </source>
</evidence>
<reference evidence="11" key="1">
    <citation type="submission" date="2022-11" db="UniProtKB">
        <authorList>
            <consortium name="EnsemblMetazoa"/>
        </authorList>
    </citation>
    <scope>IDENTIFICATION</scope>
</reference>
<evidence type="ECO:0000256" key="7">
    <source>
        <dbReference type="ARBA" id="ARBA00044525"/>
    </source>
</evidence>
<keyword evidence="5 10" id="KW-1133">Transmembrane helix</keyword>
<dbReference type="InterPro" id="IPR037661">
    <property type="entry name" value="TMEM196"/>
</dbReference>
<feature type="transmembrane region" description="Helical" evidence="10">
    <location>
        <begin position="78"/>
        <end position="101"/>
    </location>
</feature>
<dbReference type="OMA" id="PIWSGGC"/>
<dbReference type="GO" id="GO:0016020">
    <property type="term" value="C:membrane"/>
    <property type="evidence" value="ECO:0007669"/>
    <property type="project" value="UniProtKB-SubCell"/>
</dbReference>
<dbReference type="Proteomes" id="UP000887568">
    <property type="component" value="Unplaced"/>
</dbReference>
<keyword evidence="4 10" id="KW-0812">Transmembrane</keyword>
<feature type="transmembrane region" description="Helical" evidence="10">
    <location>
        <begin position="108"/>
        <end position="134"/>
    </location>
</feature>
<keyword evidence="3" id="KW-0963">Cytoplasm</keyword>
<feature type="transmembrane region" description="Helical" evidence="10">
    <location>
        <begin position="154"/>
        <end position="183"/>
    </location>
</feature>
<evidence type="ECO:0000256" key="2">
    <source>
        <dbReference type="ARBA" id="ARBA00004496"/>
    </source>
</evidence>
<keyword evidence="12" id="KW-1185">Reference proteome</keyword>
<dbReference type="Pfam" id="PF04103">
    <property type="entry name" value="CD20"/>
    <property type="match status" value="1"/>
</dbReference>
<evidence type="ECO:0000256" key="9">
    <source>
        <dbReference type="SAM" id="MobiDB-lite"/>
    </source>
</evidence>
<feature type="coiled-coil region" evidence="8">
    <location>
        <begin position="195"/>
        <end position="229"/>
    </location>
</feature>
<evidence type="ECO:0000313" key="12">
    <source>
        <dbReference type="Proteomes" id="UP000887568"/>
    </source>
</evidence>
<feature type="region of interest" description="Disordered" evidence="9">
    <location>
        <begin position="1"/>
        <end position="39"/>
    </location>
</feature>
<dbReference type="GO" id="GO:0005737">
    <property type="term" value="C:cytoplasm"/>
    <property type="evidence" value="ECO:0007669"/>
    <property type="project" value="UniProtKB-SubCell"/>
</dbReference>
<evidence type="ECO:0000256" key="8">
    <source>
        <dbReference type="SAM" id="Coils"/>
    </source>
</evidence>
<dbReference type="PANTHER" id="PTHR28681:SF1">
    <property type="entry name" value="TRANSMEMBRANE PROTEIN 196"/>
    <property type="match status" value="1"/>
</dbReference>
<evidence type="ECO:0000313" key="11">
    <source>
        <dbReference type="EnsemblMetazoa" id="XP_038057589.1"/>
    </source>
</evidence>
<evidence type="ECO:0000256" key="4">
    <source>
        <dbReference type="ARBA" id="ARBA00022692"/>
    </source>
</evidence>
<dbReference type="AlphaFoldDB" id="A0A914A1T2"/>
<feature type="transmembrane region" description="Helical" evidence="10">
    <location>
        <begin position="45"/>
        <end position="72"/>
    </location>
</feature>
<sequence length="236" mass="25506">MTAAAEKCASRAERPPMPEPTANADGEPDLQPPSAKEEKTTSMRVITAVLVGLALPHFVLGGICSAAGIVLFGQSPIWLAYTVAPIWSGSCVVVCGGFGIASAKSKTAYGILCFTASSVVSLIACIVSIQLLRLGLVNHTTDGQTFMKDSMDSLVMVALSTTAVACAFSVLSAIASSLIAWQLKKEQKIRGRRRVLSKEEMIAERQKQLKQQKEQEKKVLDRIEKERTRAGRYHRI</sequence>
<comment type="subcellular location">
    <subcellularLocation>
        <location evidence="2">Cytoplasm</location>
    </subcellularLocation>
    <subcellularLocation>
        <location evidence="1">Membrane</location>
        <topology evidence="1">Multi-pass membrane protein</topology>
    </subcellularLocation>
</comment>
<evidence type="ECO:0000256" key="3">
    <source>
        <dbReference type="ARBA" id="ARBA00022490"/>
    </source>
</evidence>
<dbReference type="GeneID" id="119729137"/>
<evidence type="ECO:0000256" key="6">
    <source>
        <dbReference type="ARBA" id="ARBA00023136"/>
    </source>
</evidence>
<dbReference type="RefSeq" id="XP_038057589.1">
    <property type="nucleotide sequence ID" value="XM_038201661.1"/>
</dbReference>
<accession>A0A914A1T2</accession>
<dbReference type="OrthoDB" id="10016951at2759"/>
<evidence type="ECO:0000256" key="10">
    <source>
        <dbReference type="SAM" id="Phobius"/>
    </source>
</evidence>
<name>A0A914A1T2_PATMI</name>